<evidence type="ECO:0000313" key="1">
    <source>
        <dbReference type="EMBL" id="SDB84861.1"/>
    </source>
</evidence>
<proteinExistence type="predicted"/>
<evidence type="ECO:0008006" key="3">
    <source>
        <dbReference type="Google" id="ProtNLM"/>
    </source>
</evidence>
<organism evidence="1 2">
    <name type="scientific">Acinetobacter boissieri</name>
    <dbReference type="NCBI Taxonomy" id="1219383"/>
    <lineage>
        <taxon>Bacteria</taxon>
        <taxon>Pseudomonadati</taxon>
        <taxon>Pseudomonadota</taxon>
        <taxon>Gammaproteobacteria</taxon>
        <taxon>Moraxellales</taxon>
        <taxon>Moraxellaceae</taxon>
        <taxon>Acinetobacter</taxon>
    </lineage>
</organism>
<dbReference type="AlphaFoldDB" id="A0A1G6GSG5"/>
<protein>
    <recommendedName>
        <fullName evidence="3">PilZ domain-containing protein</fullName>
    </recommendedName>
</protein>
<name>A0A1G6GSG5_9GAMM</name>
<gene>
    <name evidence="1" type="ORF">SAMN05421733_102124</name>
</gene>
<dbReference type="EMBL" id="FMYL01000002">
    <property type="protein sequence ID" value="SDB84861.1"/>
    <property type="molecule type" value="Genomic_DNA"/>
</dbReference>
<dbReference type="OrthoDB" id="5724405at2"/>
<sequence>MATAQFVSVNIFTQDTEHTRSTLSFCEPNTHHLNIWIYAISDEPIGNRAKALLNALIELSELEIQPCLKFKLVQTIHHPIDQMVEYLKTLVKEQSISDSLHNENVLDLIESFRCYLAKLYTDIFYALRKVVNDTVFSVKNYFVRKKQNTLSWYACYLALEQFSLVTCHQHMLYREALEGQWQHTHHLYLLACQHQYENVIINHSQDCICSQSEIESISILYKQMLLLYLLNTQQVRPSETYALYQCSSEWAQLIRVTAKKEPLSRYIVEYKTDMPPTPINEDQTHTVKQSFFYINVNDLFKRIQLANAPSQRHLSAKEQLYLNSSLIFHITNTLNQSSERRYERHNFNSSIQVCFGLRSVHYRLTQAILKHQNTLKKQARYTKNRTKSLHVIPKDSMSTTNLDFDENIYDCYILDVSVNGYRMQRQGKPPQHLHAGEFLAVQENNQSPWRCGLIRWVKQLPNKDLEFGVEILSQHITLCYIQQYNALLEKYIYSPTLLLKKDILGQPCFFLAMPILDRLPTQKRVQLYLANQTISIYVGHKELENPSFILCNFDFLTLEDQSKFNHLISKYDTLLKNMDL</sequence>
<dbReference type="RefSeq" id="WP_092746818.1">
    <property type="nucleotide sequence ID" value="NZ_FMYL01000002.1"/>
</dbReference>
<reference evidence="2" key="1">
    <citation type="submission" date="2016-09" db="EMBL/GenBank/DDBJ databases">
        <authorList>
            <person name="Varghese N."/>
            <person name="Submissions S."/>
        </authorList>
    </citation>
    <scope>NUCLEOTIDE SEQUENCE [LARGE SCALE GENOMIC DNA]</scope>
    <source>
        <strain evidence="2">ANC 4422</strain>
    </source>
</reference>
<dbReference type="Proteomes" id="UP000242501">
    <property type="component" value="Unassembled WGS sequence"/>
</dbReference>
<evidence type="ECO:0000313" key="2">
    <source>
        <dbReference type="Proteomes" id="UP000242501"/>
    </source>
</evidence>
<accession>A0A1G6GSG5</accession>
<dbReference type="STRING" id="1219383.SAMN05421733_102124"/>
<keyword evidence="2" id="KW-1185">Reference proteome</keyword>